<dbReference type="InterPro" id="IPR036388">
    <property type="entry name" value="WH-like_DNA-bd_sf"/>
</dbReference>
<protein>
    <submittedName>
        <fullName evidence="10">Response regulator transcription factor</fullName>
    </submittedName>
</protein>
<evidence type="ECO:0000313" key="11">
    <source>
        <dbReference type="Proteomes" id="UP001218364"/>
    </source>
</evidence>
<evidence type="ECO:0000256" key="4">
    <source>
        <dbReference type="ARBA" id="ARBA00023125"/>
    </source>
</evidence>
<dbReference type="SUPFAM" id="SSF52172">
    <property type="entry name" value="CheY-like"/>
    <property type="match status" value="1"/>
</dbReference>
<keyword evidence="1 6" id="KW-0597">Phosphoprotein</keyword>
<dbReference type="PROSITE" id="PS51755">
    <property type="entry name" value="OMPR_PHOB"/>
    <property type="match status" value="1"/>
</dbReference>
<dbReference type="RefSeq" id="WP_274830409.1">
    <property type="nucleotide sequence ID" value="NZ_JARCJE010000004.1"/>
</dbReference>
<dbReference type="GO" id="GO:0003677">
    <property type="term" value="F:DNA binding"/>
    <property type="evidence" value="ECO:0007669"/>
    <property type="project" value="UniProtKB-UniRule"/>
</dbReference>
<evidence type="ECO:0000313" key="10">
    <source>
        <dbReference type="EMBL" id="MDE4167389.1"/>
    </source>
</evidence>
<keyword evidence="2" id="KW-0902">Two-component regulatory system</keyword>
<comment type="caution">
    <text evidence="10">The sequence shown here is derived from an EMBL/GenBank/DDBJ whole genome shotgun (WGS) entry which is preliminary data.</text>
</comment>
<dbReference type="PROSITE" id="PS50110">
    <property type="entry name" value="RESPONSE_REGULATORY"/>
    <property type="match status" value="1"/>
</dbReference>
<dbReference type="SMART" id="SM00448">
    <property type="entry name" value="REC"/>
    <property type="match status" value="1"/>
</dbReference>
<dbReference type="Proteomes" id="UP001218364">
    <property type="component" value="Unassembled WGS sequence"/>
</dbReference>
<evidence type="ECO:0000256" key="2">
    <source>
        <dbReference type="ARBA" id="ARBA00023012"/>
    </source>
</evidence>
<keyword evidence="5" id="KW-0804">Transcription</keyword>
<evidence type="ECO:0000256" key="3">
    <source>
        <dbReference type="ARBA" id="ARBA00023015"/>
    </source>
</evidence>
<keyword evidence="4 7" id="KW-0238">DNA-binding</keyword>
<dbReference type="Gene3D" id="3.40.50.2300">
    <property type="match status" value="1"/>
</dbReference>
<sequence>MAMKILVIEDDTPTRQFLSNLLKCESFGVRAVSSAEQGLSLLSQELFDLIVLDLGLPGMTGLEMLRYVRSSENDTLVLVLSGDDYLDTKVQSFKLGADDFLSKPFVLRELPARIRALGRRVRAPIGPKIKAGGISLDPEAGSVISDGRKMVLSRTEYLFLELMIRHVGNIVTRQMLLTRMYAEKNTPQEDIIDAYAHRLRKKLARTFNGTLRLVTVWGQGFVLEVNTISLGDDADSGMLRA</sequence>
<dbReference type="SMART" id="SM00862">
    <property type="entry name" value="Trans_reg_C"/>
    <property type="match status" value="1"/>
</dbReference>
<evidence type="ECO:0000256" key="7">
    <source>
        <dbReference type="PROSITE-ProRule" id="PRU01091"/>
    </source>
</evidence>
<accession>A0ABD4XD61</accession>
<feature type="modified residue" description="4-aspartylphosphate" evidence="6">
    <location>
        <position position="53"/>
    </location>
</feature>
<dbReference type="InterPro" id="IPR001867">
    <property type="entry name" value="OmpR/PhoB-type_DNA-bd"/>
</dbReference>
<feature type="DNA-binding region" description="OmpR/PhoB-type" evidence="7">
    <location>
        <begin position="126"/>
        <end position="225"/>
    </location>
</feature>
<evidence type="ECO:0000259" key="8">
    <source>
        <dbReference type="PROSITE" id="PS50110"/>
    </source>
</evidence>
<dbReference type="AlphaFoldDB" id="A0ABD4XD61"/>
<evidence type="ECO:0000256" key="5">
    <source>
        <dbReference type="ARBA" id="ARBA00023163"/>
    </source>
</evidence>
<dbReference type="Pfam" id="PF00072">
    <property type="entry name" value="Response_reg"/>
    <property type="match status" value="1"/>
</dbReference>
<dbReference type="Pfam" id="PF00486">
    <property type="entry name" value="Trans_reg_C"/>
    <property type="match status" value="1"/>
</dbReference>
<evidence type="ECO:0000256" key="6">
    <source>
        <dbReference type="PROSITE-ProRule" id="PRU00169"/>
    </source>
</evidence>
<dbReference type="InterPro" id="IPR011006">
    <property type="entry name" value="CheY-like_superfamily"/>
</dbReference>
<gene>
    <name evidence="10" type="ORF">PXK24_16955</name>
</gene>
<dbReference type="PANTHER" id="PTHR48111:SF22">
    <property type="entry name" value="REGULATOR OF RPOS"/>
    <property type="match status" value="1"/>
</dbReference>
<dbReference type="InterPro" id="IPR039420">
    <property type="entry name" value="WalR-like"/>
</dbReference>
<dbReference type="InterPro" id="IPR001789">
    <property type="entry name" value="Sig_transdc_resp-reg_receiver"/>
</dbReference>
<dbReference type="GO" id="GO:0000160">
    <property type="term" value="P:phosphorelay signal transduction system"/>
    <property type="evidence" value="ECO:0007669"/>
    <property type="project" value="UniProtKB-KW"/>
</dbReference>
<dbReference type="Gene3D" id="1.10.10.10">
    <property type="entry name" value="Winged helix-like DNA-binding domain superfamily/Winged helix DNA-binding domain"/>
    <property type="match status" value="1"/>
</dbReference>
<dbReference type="PANTHER" id="PTHR48111">
    <property type="entry name" value="REGULATOR OF RPOS"/>
    <property type="match status" value="1"/>
</dbReference>
<evidence type="ECO:0000259" key="9">
    <source>
        <dbReference type="PROSITE" id="PS51755"/>
    </source>
</evidence>
<reference evidence="10 11" key="1">
    <citation type="submission" date="2023-02" db="EMBL/GenBank/DDBJ databases">
        <title>Population genomics of bacteria associated with diatom.</title>
        <authorList>
            <person name="Xie J."/>
            <person name="Wang H."/>
        </authorList>
    </citation>
    <scope>NUCLEOTIDE SEQUENCE [LARGE SCALE GENOMIC DNA]</scope>
    <source>
        <strain evidence="10 11">PT47_8</strain>
    </source>
</reference>
<evidence type="ECO:0000256" key="1">
    <source>
        <dbReference type="ARBA" id="ARBA00022553"/>
    </source>
</evidence>
<feature type="domain" description="Response regulatory" evidence="8">
    <location>
        <begin position="4"/>
        <end position="118"/>
    </location>
</feature>
<name>A0ABD4XD61_9RHOB</name>
<dbReference type="EMBL" id="JARCJK010000010">
    <property type="protein sequence ID" value="MDE4167389.1"/>
    <property type="molecule type" value="Genomic_DNA"/>
</dbReference>
<feature type="domain" description="OmpR/PhoB-type" evidence="9">
    <location>
        <begin position="126"/>
        <end position="225"/>
    </location>
</feature>
<proteinExistence type="predicted"/>
<organism evidence="10 11">
    <name type="scientific">Phaeobacter gallaeciensis</name>
    <dbReference type="NCBI Taxonomy" id="60890"/>
    <lineage>
        <taxon>Bacteria</taxon>
        <taxon>Pseudomonadati</taxon>
        <taxon>Pseudomonadota</taxon>
        <taxon>Alphaproteobacteria</taxon>
        <taxon>Rhodobacterales</taxon>
        <taxon>Roseobacteraceae</taxon>
        <taxon>Phaeobacter</taxon>
    </lineage>
</organism>
<dbReference type="CDD" id="cd00383">
    <property type="entry name" value="trans_reg_C"/>
    <property type="match status" value="1"/>
</dbReference>
<keyword evidence="3" id="KW-0805">Transcription regulation</keyword>